<sequence length="78" mass="9044">MMPSDSGKKMTRHLHQSFPSSSSKQAVIFIKITRHFQHLLQPCPAKEESKKESKKIKKNRQGFANIKNLYTFAIELEL</sequence>
<dbReference type="Proteomes" id="UP001169458">
    <property type="component" value="Unassembled WGS sequence"/>
</dbReference>
<keyword evidence="3" id="KW-1185">Reference proteome</keyword>
<evidence type="ECO:0000256" key="1">
    <source>
        <dbReference type="SAM" id="MobiDB-lite"/>
    </source>
</evidence>
<feature type="region of interest" description="Disordered" evidence="1">
    <location>
        <begin position="1"/>
        <end position="20"/>
    </location>
</feature>
<dbReference type="EMBL" id="JAUDEN010000002">
    <property type="protein sequence ID" value="MDM8323977.1"/>
    <property type="molecule type" value="Genomic_DNA"/>
</dbReference>
<accession>A0ABT7VCF8</accession>
<evidence type="ECO:0000313" key="2">
    <source>
        <dbReference type="EMBL" id="MDM8323977.1"/>
    </source>
</evidence>
<evidence type="ECO:0000313" key="3">
    <source>
        <dbReference type="Proteomes" id="UP001169458"/>
    </source>
</evidence>
<name>A0ABT7VCF8_9BACE</name>
<reference evidence="3" key="1">
    <citation type="submission" date="2023-07" db="EMBL/GenBank/DDBJ databases">
        <title>Identification and characterization of horizontal gene transfer across gut microbiota members of farm animals based on homology search.</title>
        <authorList>
            <person name="Schwarzerova J."/>
            <person name="Nykrynova M."/>
            <person name="Jureckova K."/>
            <person name="Cejkova D."/>
            <person name="Rychlik I."/>
        </authorList>
    </citation>
    <scope>NUCLEOTIDE SEQUENCE [LARGE SCALE GENOMIC DNA]</scope>
    <source>
        <strain evidence="3">109_WCHN</strain>
    </source>
</reference>
<organism evidence="2 3">
    <name type="scientific">Bacteroides gallinaceum</name>
    <dbReference type="NCBI Taxonomy" id="1462571"/>
    <lineage>
        <taxon>Bacteria</taxon>
        <taxon>Pseudomonadati</taxon>
        <taxon>Bacteroidota</taxon>
        <taxon>Bacteroidia</taxon>
        <taxon>Bacteroidales</taxon>
        <taxon>Bacteroidaceae</taxon>
        <taxon>Bacteroides</taxon>
    </lineage>
</organism>
<gene>
    <name evidence="2" type="ORF">QUW60_01805</name>
</gene>
<protein>
    <submittedName>
        <fullName evidence="2">Uncharacterized protein</fullName>
    </submittedName>
</protein>
<proteinExistence type="predicted"/>
<comment type="caution">
    <text evidence="2">The sequence shown here is derived from an EMBL/GenBank/DDBJ whole genome shotgun (WGS) entry which is preliminary data.</text>
</comment>